<dbReference type="InterPro" id="IPR029787">
    <property type="entry name" value="Nucleotide_cyclase"/>
</dbReference>
<evidence type="ECO:0000313" key="5">
    <source>
        <dbReference type="Proteomes" id="UP001168540"/>
    </source>
</evidence>
<dbReference type="RefSeq" id="WP_289832063.1">
    <property type="nucleotide sequence ID" value="NZ_JAUEDK010000067.1"/>
</dbReference>
<dbReference type="NCBIfam" id="TIGR00254">
    <property type="entry name" value="GGDEF"/>
    <property type="match status" value="1"/>
</dbReference>
<reference evidence="4" key="1">
    <citation type="submission" date="2023-06" db="EMBL/GenBank/DDBJ databases">
        <authorList>
            <person name="Zhang S."/>
        </authorList>
    </citation>
    <scope>NUCLEOTIDE SEQUENCE</scope>
    <source>
        <strain evidence="4">SG2303</strain>
    </source>
</reference>
<dbReference type="GO" id="GO:0052621">
    <property type="term" value="F:diguanylate cyclase activity"/>
    <property type="evidence" value="ECO:0007669"/>
    <property type="project" value="UniProtKB-EC"/>
</dbReference>
<name>A0ABT7XUL8_9NEIS</name>
<dbReference type="PANTHER" id="PTHR45138">
    <property type="entry name" value="REGULATORY COMPONENTS OF SENSORY TRANSDUCTION SYSTEM"/>
    <property type="match status" value="1"/>
</dbReference>
<sequence>MVKVQELLENRIVSLLENPDYAGHPLSEGLAELFERYCEQTRQIERIAHISDRYQEAERDRHIDTTTRYQRQLRQIAKVMRISDRYQHMLRDMNERLYWISSHDELTGLPNRRQMQAHLKRELQQLAERGGQFCVALADLDHFKAINDTYGHDIGDKALAAIANCLSEHIRGYDLCGRWGGEEFLLIFPHSDTRAAEAILARLHEVVGALVSHQLPEQIVLSVSFGLSACHKGDEALDQILKRVDGALYQAKREGRKRTVVV</sequence>
<protein>
    <recommendedName>
        <fullName evidence="1">diguanylate cyclase</fullName>
        <ecNumber evidence="1">2.7.7.65</ecNumber>
    </recommendedName>
</protein>
<dbReference type="PANTHER" id="PTHR45138:SF9">
    <property type="entry name" value="DIGUANYLATE CYCLASE DGCM-RELATED"/>
    <property type="match status" value="1"/>
</dbReference>
<keyword evidence="4" id="KW-0808">Transferase</keyword>
<dbReference type="EMBL" id="JAUEDK010000067">
    <property type="protein sequence ID" value="MDN0077425.1"/>
    <property type="molecule type" value="Genomic_DNA"/>
</dbReference>
<feature type="domain" description="GGDEF" evidence="3">
    <location>
        <begin position="131"/>
        <end position="262"/>
    </location>
</feature>
<evidence type="ECO:0000313" key="4">
    <source>
        <dbReference type="EMBL" id="MDN0077425.1"/>
    </source>
</evidence>
<evidence type="ECO:0000259" key="3">
    <source>
        <dbReference type="PROSITE" id="PS50887"/>
    </source>
</evidence>
<dbReference type="SMART" id="SM00267">
    <property type="entry name" value="GGDEF"/>
    <property type="match status" value="1"/>
</dbReference>
<dbReference type="EC" id="2.7.7.65" evidence="1"/>
<comment type="caution">
    <text evidence="4">The sequence shown here is derived from an EMBL/GenBank/DDBJ whole genome shotgun (WGS) entry which is preliminary data.</text>
</comment>
<dbReference type="CDD" id="cd01949">
    <property type="entry name" value="GGDEF"/>
    <property type="match status" value="1"/>
</dbReference>
<dbReference type="SUPFAM" id="SSF55073">
    <property type="entry name" value="Nucleotide cyclase"/>
    <property type="match status" value="1"/>
</dbReference>
<dbReference type="Pfam" id="PF00990">
    <property type="entry name" value="GGDEF"/>
    <property type="match status" value="1"/>
</dbReference>
<dbReference type="Proteomes" id="UP001168540">
    <property type="component" value="Unassembled WGS sequence"/>
</dbReference>
<keyword evidence="4" id="KW-0548">Nucleotidyltransferase</keyword>
<dbReference type="NCBIfam" id="NF038266">
    <property type="entry name" value="diguan_SiaD"/>
    <property type="match status" value="1"/>
</dbReference>
<organism evidence="4 5">
    <name type="scientific">Crenobacter oryzisoli</name>
    <dbReference type="NCBI Taxonomy" id="3056844"/>
    <lineage>
        <taxon>Bacteria</taxon>
        <taxon>Pseudomonadati</taxon>
        <taxon>Pseudomonadota</taxon>
        <taxon>Betaproteobacteria</taxon>
        <taxon>Neisseriales</taxon>
        <taxon>Neisseriaceae</taxon>
        <taxon>Crenobacter</taxon>
    </lineage>
</organism>
<comment type="catalytic activity">
    <reaction evidence="2">
        <text>2 GTP = 3',3'-c-di-GMP + 2 diphosphate</text>
        <dbReference type="Rhea" id="RHEA:24898"/>
        <dbReference type="ChEBI" id="CHEBI:33019"/>
        <dbReference type="ChEBI" id="CHEBI:37565"/>
        <dbReference type="ChEBI" id="CHEBI:58805"/>
        <dbReference type="EC" id="2.7.7.65"/>
    </reaction>
</comment>
<dbReference type="InterPro" id="IPR000160">
    <property type="entry name" value="GGDEF_dom"/>
</dbReference>
<dbReference type="InterPro" id="IPR050469">
    <property type="entry name" value="Diguanylate_Cyclase"/>
</dbReference>
<accession>A0ABT7XUL8</accession>
<evidence type="ECO:0000256" key="1">
    <source>
        <dbReference type="ARBA" id="ARBA00012528"/>
    </source>
</evidence>
<dbReference type="InterPro" id="IPR043128">
    <property type="entry name" value="Rev_trsase/Diguanyl_cyclase"/>
</dbReference>
<dbReference type="Gene3D" id="3.30.70.270">
    <property type="match status" value="1"/>
</dbReference>
<dbReference type="PROSITE" id="PS50887">
    <property type="entry name" value="GGDEF"/>
    <property type="match status" value="1"/>
</dbReference>
<evidence type="ECO:0000256" key="2">
    <source>
        <dbReference type="ARBA" id="ARBA00034247"/>
    </source>
</evidence>
<keyword evidence="5" id="KW-1185">Reference proteome</keyword>
<gene>
    <name evidence="4" type="primary">siaD</name>
    <name evidence="4" type="ORF">QU481_21600</name>
</gene>
<proteinExistence type="predicted"/>